<proteinExistence type="predicted"/>
<dbReference type="EMBL" id="NRRV01000193">
    <property type="protein sequence ID" value="MBK1634005.1"/>
    <property type="molecule type" value="Genomic_DNA"/>
</dbReference>
<keyword evidence="3" id="KW-1185">Reference proteome</keyword>
<accession>A0ABS1CPY7</accession>
<evidence type="ECO:0000313" key="2">
    <source>
        <dbReference type="EMBL" id="MBK1634005.1"/>
    </source>
</evidence>
<dbReference type="Pfam" id="PF18465">
    <property type="entry name" value="Rieske_3"/>
    <property type="match status" value="1"/>
</dbReference>
<organism evidence="2 3">
    <name type="scientific">Thiohalocapsa halophila</name>
    <dbReference type="NCBI Taxonomy" id="69359"/>
    <lineage>
        <taxon>Bacteria</taxon>
        <taxon>Pseudomonadati</taxon>
        <taxon>Pseudomonadota</taxon>
        <taxon>Gammaproteobacteria</taxon>
        <taxon>Chromatiales</taxon>
        <taxon>Chromatiaceae</taxon>
        <taxon>Thiohalocapsa</taxon>
    </lineage>
</organism>
<comment type="caution">
    <text evidence="2">The sequence shown here is derived from an EMBL/GenBank/DDBJ whole genome shotgun (WGS) entry which is preliminary data.</text>
</comment>
<reference evidence="2 3" key="1">
    <citation type="journal article" date="2020" name="Microorganisms">
        <title>Osmotic Adaptation and Compatible Solute Biosynthesis of Phototrophic Bacteria as Revealed from Genome Analyses.</title>
        <authorList>
            <person name="Imhoff J.F."/>
            <person name="Rahn T."/>
            <person name="Kunzel S."/>
            <person name="Keller A."/>
            <person name="Neulinger S.C."/>
        </authorList>
    </citation>
    <scope>NUCLEOTIDE SEQUENCE [LARGE SCALE GENOMIC DNA]</scope>
    <source>
        <strain evidence="2 3">DSM 6210</strain>
    </source>
</reference>
<dbReference type="SUPFAM" id="SSF53706">
    <property type="entry name" value="Formate dehydrogenase/DMSO reductase, domains 1-3"/>
    <property type="match status" value="1"/>
</dbReference>
<gene>
    <name evidence="2" type="ORF">CKO31_25460</name>
</gene>
<feature type="domain" description="Arsenite oxidase subunit AioA/Iodate reductase subunit IdrA 3Fe-4S cluster" evidence="1">
    <location>
        <begin position="21"/>
        <end position="75"/>
    </location>
</feature>
<evidence type="ECO:0000313" key="3">
    <source>
        <dbReference type="Proteomes" id="UP000748752"/>
    </source>
</evidence>
<dbReference type="InterPro" id="IPR041632">
    <property type="entry name" value="AioA/IdrA_3Fe-4S"/>
</dbReference>
<dbReference type="Gene3D" id="2.60.40.4210">
    <property type="match status" value="1"/>
</dbReference>
<name>A0ABS1CPY7_9GAMM</name>
<feature type="non-terminal residue" evidence="2">
    <location>
        <position position="77"/>
    </location>
</feature>
<evidence type="ECO:0000259" key="1">
    <source>
        <dbReference type="Pfam" id="PF18465"/>
    </source>
</evidence>
<dbReference type="RefSeq" id="WP_322789218.1">
    <property type="nucleotide sequence ID" value="NZ_NRRV01000193.1"/>
</dbReference>
<dbReference type="Proteomes" id="UP000748752">
    <property type="component" value="Unassembled WGS sequence"/>
</dbReference>
<protein>
    <recommendedName>
        <fullName evidence="1">Arsenite oxidase subunit AioA/Iodate reductase subunit IdrA 3Fe-4S cluster domain-containing protein</fullName>
    </recommendedName>
</protein>
<sequence length="77" mass="8504">MTPNDRIPLPPTNAEKTNMVCHFCIVGCGYHVYKWPANQEGGRAPHENALGLDFRRQLPALESSLSPAMVNVVQDQA</sequence>